<keyword evidence="5" id="KW-1185">Reference proteome</keyword>
<dbReference type="Pfam" id="PF00787">
    <property type="entry name" value="PX"/>
    <property type="match status" value="1"/>
</dbReference>
<dbReference type="SUPFAM" id="SSF103657">
    <property type="entry name" value="BAR/IMD domain-like"/>
    <property type="match status" value="1"/>
</dbReference>
<comment type="caution">
    <text evidence="4">The sequence shown here is derived from an EMBL/GenBank/DDBJ whole genome shotgun (WGS) entry which is preliminary data.</text>
</comment>
<dbReference type="PANTHER" id="PTHR45850">
    <property type="entry name" value="SORTING NEXIN FAMILY MEMBER"/>
    <property type="match status" value="1"/>
</dbReference>
<feature type="region of interest" description="Disordered" evidence="2">
    <location>
        <begin position="1"/>
        <end position="25"/>
    </location>
</feature>
<evidence type="ECO:0000259" key="3">
    <source>
        <dbReference type="PROSITE" id="PS50195"/>
    </source>
</evidence>
<dbReference type="SMART" id="SM00312">
    <property type="entry name" value="PX"/>
    <property type="match status" value="1"/>
</dbReference>
<comment type="similarity">
    <text evidence="1">Belongs to the sorting nexin family.</text>
</comment>
<dbReference type="AlphaFoldDB" id="A0AAV4DU47"/>
<protein>
    <submittedName>
        <fullName evidence="4">Sorting nexin-5-like</fullName>
    </submittedName>
</protein>
<proteinExistence type="inferred from homology"/>
<evidence type="ECO:0000313" key="4">
    <source>
        <dbReference type="EMBL" id="GFO47534.1"/>
    </source>
</evidence>
<feature type="compositionally biased region" description="Polar residues" evidence="2">
    <location>
        <begin position="9"/>
        <end position="19"/>
    </location>
</feature>
<dbReference type="Gene3D" id="3.30.1520.10">
    <property type="entry name" value="Phox-like domain"/>
    <property type="match status" value="1"/>
</dbReference>
<accession>A0AAV4DU47</accession>
<evidence type="ECO:0000256" key="1">
    <source>
        <dbReference type="ARBA" id="ARBA00010883"/>
    </source>
</evidence>
<dbReference type="InterPro" id="IPR001683">
    <property type="entry name" value="PX_dom"/>
</dbReference>
<evidence type="ECO:0000256" key="2">
    <source>
        <dbReference type="SAM" id="MobiDB-lite"/>
    </source>
</evidence>
<dbReference type="PANTHER" id="PTHR45850:SF2">
    <property type="entry name" value="SORTING NEXIN-5-LIKE"/>
    <property type="match status" value="1"/>
</dbReference>
<name>A0AAV4DU47_9GAST</name>
<dbReference type="Gene3D" id="1.20.1270.60">
    <property type="entry name" value="Arfaptin homology (AH) domain/BAR domain"/>
    <property type="match status" value="1"/>
</dbReference>
<sequence length="383" mass="43621">MEEEDDTTKSFAQTSNGETEGQDLPLYRVHVPEAVKRAENVMFTLQVTVAKDEKGCVILRQFEDFEWLHHNLITGNDIKGLIVPPLPVKPLSDPKSAESLSKKQMGEHTRIMRGDQFEHDCLSVQKYLELMLSHPIFGKDKNLASFLTEQEAPVRAKLNKGLITRLSSAIDTARKSSRKDLDEFYNTQRTFAADYSKAIKEASLNYNKMLVAQWRLSSSYSTVATELTSCTADRDEELVKLNRVLKALSDGCEDEATCYELKSAKGETTLGFYLDLFARYSDSLKEMHFRRVNDLIEYEASEKALEKAKPPKRQLAEETFDSAKTNFEKCSEKGRAELNRFTQIRLATSGSCLAEYAELQVKISQDFYTQLLHSRRALDKIHL</sequence>
<reference evidence="4 5" key="1">
    <citation type="journal article" date="2021" name="Elife">
        <title>Chloroplast acquisition without the gene transfer in kleptoplastic sea slugs, Plakobranchus ocellatus.</title>
        <authorList>
            <person name="Maeda T."/>
            <person name="Takahashi S."/>
            <person name="Yoshida T."/>
            <person name="Shimamura S."/>
            <person name="Takaki Y."/>
            <person name="Nagai Y."/>
            <person name="Toyoda A."/>
            <person name="Suzuki Y."/>
            <person name="Arimoto A."/>
            <person name="Ishii H."/>
            <person name="Satoh N."/>
            <person name="Nishiyama T."/>
            <person name="Hasebe M."/>
            <person name="Maruyama T."/>
            <person name="Minagawa J."/>
            <person name="Obokata J."/>
            <person name="Shigenobu S."/>
        </authorList>
    </citation>
    <scope>NUCLEOTIDE SEQUENCE [LARGE SCALE GENOMIC DNA]</scope>
</reference>
<organism evidence="4 5">
    <name type="scientific">Plakobranchus ocellatus</name>
    <dbReference type="NCBI Taxonomy" id="259542"/>
    <lineage>
        <taxon>Eukaryota</taxon>
        <taxon>Metazoa</taxon>
        <taxon>Spiralia</taxon>
        <taxon>Lophotrochozoa</taxon>
        <taxon>Mollusca</taxon>
        <taxon>Gastropoda</taxon>
        <taxon>Heterobranchia</taxon>
        <taxon>Euthyneura</taxon>
        <taxon>Panpulmonata</taxon>
        <taxon>Sacoglossa</taxon>
        <taxon>Placobranchoidea</taxon>
        <taxon>Plakobranchidae</taxon>
        <taxon>Plakobranchus</taxon>
    </lineage>
</organism>
<evidence type="ECO:0000313" key="5">
    <source>
        <dbReference type="Proteomes" id="UP000735302"/>
    </source>
</evidence>
<dbReference type="Proteomes" id="UP000735302">
    <property type="component" value="Unassembled WGS sequence"/>
</dbReference>
<dbReference type="InterPro" id="IPR027267">
    <property type="entry name" value="AH/BAR_dom_sf"/>
</dbReference>
<gene>
    <name evidence="4" type="ORF">PoB_007403900</name>
</gene>
<feature type="domain" description="PX" evidence="3">
    <location>
        <begin position="21"/>
        <end position="154"/>
    </location>
</feature>
<dbReference type="SUPFAM" id="SSF64268">
    <property type="entry name" value="PX domain"/>
    <property type="match status" value="1"/>
</dbReference>
<dbReference type="GO" id="GO:0035091">
    <property type="term" value="F:phosphatidylinositol binding"/>
    <property type="evidence" value="ECO:0007669"/>
    <property type="project" value="InterPro"/>
</dbReference>
<dbReference type="PROSITE" id="PS50195">
    <property type="entry name" value="PX"/>
    <property type="match status" value="1"/>
</dbReference>
<dbReference type="InterPro" id="IPR036871">
    <property type="entry name" value="PX_dom_sf"/>
</dbReference>
<dbReference type="EMBL" id="BLXT01008339">
    <property type="protein sequence ID" value="GFO47534.1"/>
    <property type="molecule type" value="Genomic_DNA"/>
</dbReference>